<gene>
    <name evidence="1" type="ORF">CNLFYP112_00748</name>
</gene>
<reference evidence="1" key="1">
    <citation type="submission" date="2019-11" db="EMBL/GenBank/DDBJ databases">
        <authorList>
            <person name="Feng L."/>
        </authorList>
    </citation>
    <scope>NUCLEOTIDE SEQUENCE</scope>
    <source>
        <strain evidence="1">CnexileLFYP112</strain>
    </source>
</reference>
<sequence length="50" mass="5764">MKKISSFIQKNAKVMASFAMLFSVIAVNSRCVCIYHQPKMPKEMKQLKND</sequence>
<proteinExistence type="predicted"/>
<accession>A0A6N2WGG0</accession>
<dbReference type="NCBIfam" id="TIGR04223">
    <property type="entry name" value="quorum_AgrD"/>
    <property type="match status" value="1"/>
</dbReference>
<name>A0A6N2WGG0_9FIRM</name>
<dbReference type="EMBL" id="CACRTG010000046">
    <property type="protein sequence ID" value="VYT38296.1"/>
    <property type="molecule type" value="Genomic_DNA"/>
</dbReference>
<dbReference type="InterPro" id="IPR009229">
    <property type="entry name" value="AgrD"/>
</dbReference>
<dbReference type="AlphaFoldDB" id="A0A6N2WGG0"/>
<organism evidence="1">
    <name type="scientific">[Clostridium] nexile</name>
    <dbReference type="NCBI Taxonomy" id="29361"/>
    <lineage>
        <taxon>Bacteria</taxon>
        <taxon>Bacillati</taxon>
        <taxon>Bacillota</taxon>
        <taxon>Clostridia</taxon>
        <taxon>Lachnospirales</taxon>
        <taxon>Lachnospiraceae</taxon>
        <taxon>Tyzzerella</taxon>
    </lineage>
</organism>
<evidence type="ECO:0000313" key="1">
    <source>
        <dbReference type="EMBL" id="VYT38296.1"/>
    </source>
</evidence>
<evidence type="ECO:0008006" key="2">
    <source>
        <dbReference type="Google" id="ProtNLM"/>
    </source>
</evidence>
<protein>
    <recommendedName>
        <fullName evidence="2">Cyclic lactone autoinducer peptide</fullName>
    </recommendedName>
</protein>